<evidence type="ECO:0000313" key="9">
    <source>
        <dbReference type="Proteomes" id="UP001497392"/>
    </source>
</evidence>
<sequence length="486" mass="54062">MRRSASVDLKRSPHGSKSSFQELLNGKWRVLTSPALLSSAVVSALGLFMLINLCTLAMRQQAMLDIFNLPSSSSSQVHVSIKKATGTSNVAFRSDSAVQDALPDNQGNQSNRVVIGTQTLLGPECKNLSAEVLPKLQLQQSWKPGRFMQDPKMEFALVTHLGMERLDLLALQCRAWMGRVAAVLYAPMMKGKVVSWHQRLKGRSVLDLNKVLSSFYDELDPLNSCNLEMQLWTEEVESEVLGTLLPNGALRNLALKLANTEVVVLADIHELPSLSLSQELLRPRKLSMVKQILDEGVAMLVPTFATSPSLPAEEGSRLARLLVSGKKEAVLKAWDEGKIVIPDDGHPGQLSSRAIDHRAWMRAETNTYEIEYEEGFEPVVLVLAKDVTWYDERFRGPFGARTAQALDMSQHLTFEVNPLDFAVHIPFAEPEHVRMSADAVYDQEVELYAEVHKDVAASKYTPIARESCTLEKHDIYAPPGFQPHEL</sequence>
<keyword evidence="5 7" id="KW-0472">Membrane</keyword>
<comment type="subcellular location">
    <subcellularLocation>
        <location evidence="1">Membrane</location>
        <topology evidence="1">Single-pass type II membrane protein</topology>
    </subcellularLocation>
</comment>
<evidence type="ECO:0000256" key="4">
    <source>
        <dbReference type="ARBA" id="ARBA00022989"/>
    </source>
</evidence>
<keyword evidence="6" id="KW-0325">Glycoprotein</keyword>
<dbReference type="InterPro" id="IPR051292">
    <property type="entry name" value="Xyl/GlcA_transferase"/>
</dbReference>
<evidence type="ECO:0000256" key="6">
    <source>
        <dbReference type="ARBA" id="ARBA00023180"/>
    </source>
</evidence>
<name>A0ABP1GB37_9CHLO</name>
<feature type="transmembrane region" description="Helical" evidence="7">
    <location>
        <begin position="35"/>
        <end position="58"/>
    </location>
</feature>
<evidence type="ECO:0000256" key="1">
    <source>
        <dbReference type="ARBA" id="ARBA00004606"/>
    </source>
</evidence>
<comment type="caution">
    <text evidence="8">The sequence shown here is derived from an EMBL/GenBank/DDBJ whole genome shotgun (WGS) entry which is preliminary data.</text>
</comment>
<dbReference type="EMBL" id="CAXHTA020000018">
    <property type="protein sequence ID" value="CAL5228520.1"/>
    <property type="molecule type" value="Genomic_DNA"/>
</dbReference>
<organism evidence="8 9">
    <name type="scientific">Coccomyxa viridis</name>
    <dbReference type="NCBI Taxonomy" id="1274662"/>
    <lineage>
        <taxon>Eukaryota</taxon>
        <taxon>Viridiplantae</taxon>
        <taxon>Chlorophyta</taxon>
        <taxon>core chlorophytes</taxon>
        <taxon>Trebouxiophyceae</taxon>
        <taxon>Trebouxiophyceae incertae sedis</taxon>
        <taxon>Coccomyxaceae</taxon>
        <taxon>Coccomyxa</taxon>
    </lineage>
</organism>
<gene>
    <name evidence="8" type="primary">g11672</name>
    <name evidence="8" type="ORF">VP750_LOCUS10426</name>
</gene>
<protein>
    <submittedName>
        <fullName evidence="8">G11672 protein</fullName>
    </submittedName>
</protein>
<accession>A0ABP1GB37</accession>
<keyword evidence="9" id="KW-1185">Reference proteome</keyword>
<dbReference type="Pfam" id="PF13896">
    <property type="entry name" value="Glyco_transf_49"/>
    <property type="match status" value="1"/>
</dbReference>
<evidence type="ECO:0000256" key="3">
    <source>
        <dbReference type="ARBA" id="ARBA00022968"/>
    </source>
</evidence>
<evidence type="ECO:0000313" key="8">
    <source>
        <dbReference type="EMBL" id="CAL5228520.1"/>
    </source>
</evidence>
<proteinExistence type="predicted"/>
<dbReference type="PANTHER" id="PTHR12270">
    <property type="entry name" value="GLYCOSYLTRANSFERASE-RELATED"/>
    <property type="match status" value="1"/>
</dbReference>
<evidence type="ECO:0000256" key="5">
    <source>
        <dbReference type="ARBA" id="ARBA00023136"/>
    </source>
</evidence>
<evidence type="ECO:0000256" key="2">
    <source>
        <dbReference type="ARBA" id="ARBA00022692"/>
    </source>
</evidence>
<reference evidence="8 9" key="1">
    <citation type="submission" date="2024-06" db="EMBL/GenBank/DDBJ databases">
        <authorList>
            <person name="Kraege A."/>
            <person name="Thomma B."/>
        </authorList>
    </citation>
    <scope>NUCLEOTIDE SEQUENCE [LARGE SCALE GENOMIC DNA]</scope>
</reference>
<evidence type="ECO:0000256" key="7">
    <source>
        <dbReference type="SAM" id="Phobius"/>
    </source>
</evidence>
<keyword evidence="4 7" id="KW-1133">Transmembrane helix</keyword>
<keyword evidence="3" id="KW-0735">Signal-anchor</keyword>
<keyword evidence="2 7" id="KW-0812">Transmembrane</keyword>
<dbReference type="PANTHER" id="PTHR12270:SF52">
    <property type="entry name" value="GLYCOSYLTRANSFERASE-LIKE PROTEIN GNT13-RELATED"/>
    <property type="match status" value="1"/>
</dbReference>
<dbReference type="Proteomes" id="UP001497392">
    <property type="component" value="Unassembled WGS sequence"/>
</dbReference>